<protein>
    <submittedName>
        <fullName evidence="1">Uncharacterized protein</fullName>
    </submittedName>
</protein>
<dbReference type="GO" id="GO:0030286">
    <property type="term" value="C:dynein complex"/>
    <property type="evidence" value="ECO:0007669"/>
    <property type="project" value="InterPro"/>
</dbReference>
<dbReference type="GO" id="GO:0045505">
    <property type="term" value="F:dynein intermediate chain binding"/>
    <property type="evidence" value="ECO:0007669"/>
    <property type="project" value="InterPro"/>
</dbReference>
<dbReference type="EMBL" id="KL614571">
    <property type="protein sequence ID" value="KER18049.1"/>
    <property type="molecule type" value="Genomic_DNA"/>
</dbReference>
<evidence type="ECO:0000313" key="2">
    <source>
        <dbReference type="Proteomes" id="UP000054324"/>
    </source>
</evidence>
<dbReference type="SUPFAM" id="SSF52540">
    <property type="entry name" value="P-loop containing nucleoside triphosphate hydrolases"/>
    <property type="match status" value="1"/>
</dbReference>
<dbReference type="PANTHER" id="PTHR22878:SF63">
    <property type="entry name" value="DYNEIN AXONEMAL HEAVY CHAIN 10"/>
    <property type="match status" value="1"/>
</dbReference>
<reference evidence="1 2" key="1">
    <citation type="submission" date="2013-11" db="EMBL/GenBank/DDBJ databases">
        <title>Opisthorchis viverrini - life in the bile duct.</title>
        <authorList>
            <person name="Young N.D."/>
            <person name="Nagarajan N."/>
            <person name="Lin S.J."/>
            <person name="Korhonen P.K."/>
            <person name="Jex A.R."/>
            <person name="Hall R.S."/>
            <person name="Safavi-Hemami H."/>
            <person name="Kaewkong W."/>
            <person name="Bertrand D."/>
            <person name="Gao S."/>
            <person name="Seet Q."/>
            <person name="Wongkham S."/>
            <person name="Teh B.T."/>
            <person name="Wongkham C."/>
            <person name="Intapan P.M."/>
            <person name="Maleewong W."/>
            <person name="Yang X."/>
            <person name="Hu M."/>
            <person name="Wang Z."/>
            <person name="Hofmann A."/>
            <person name="Sternberg P.W."/>
            <person name="Tan P."/>
            <person name="Wang J."/>
            <person name="Gasser R.B."/>
        </authorList>
    </citation>
    <scope>NUCLEOTIDE SEQUENCE [LARGE SCALE GENOMIC DNA]</scope>
</reference>
<dbReference type="Gene3D" id="3.40.50.300">
    <property type="entry name" value="P-loop containing nucleotide triphosphate hydrolases"/>
    <property type="match status" value="1"/>
</dbReference>
<dbReference type="CTD" id="20330497"/>
<dbReference type="Proteomes" id="UP000054324">
    <property type="component" value="Unassembled WGS sequence"/>
</dbReference>
<dbReference type="InterPro" id="IPR026983">
    <property type="entry name" value="DHC"/>
</dbReference>
<dbReference type="GO" id="GO:0051959">
    <property type="term" value="F:dynein light intermediate chain binding"/>
    <property type="evidence" value="ECO:0007669"/>
    <property type="project" value="InterPro"/>
</dbReference>
<dbReference type="OrthoDB" id="5593012at2759"/>
<feature type="non-terminal residue" evidence="1">
    <location>
        <position position="97"/>
    </location>
</feature>
<sequence>MTNSGFWELWSEGLETYISTAQMQRPFHSILIPNEHTVATQMFMEILGKQSKAPLLVGESGTGKTVLVRNYLSRLRSDSSISKVYSFSSSTTAAMFQ</sequence>
<dbReference type="PANTHER" id="PTHR22878">
    <property type="entry name" value="DYNEIN HEAVY CHAIN 6, AXONEMAL-LIKE-RELATED"/>
    <property type="match status" value="1"/>
</dbReference>
<keyword evidence="2" id="KW-1185">Reference proteome</keyword>
<dbReference type="STRING" id="6198.A0A074ZRW4"/>
<organism evidence="1 2">
    <name type="scientific">Opisthorchis viverrini</name>
    <name type="common">Southeast Asian liver fluke</name>
    <dbReference type="NCBI Taxonomy" id="6198"/>
    <lineage>
        <taxon>Eukaryota</taxon>
        <taxon>Metazoa</taxon>
        <taxon>Spiralia</taxon>
        <taxon>Lophotrochozoa</taxon>
        <taxon>Platyhelminthes</taxon>
        <taxon>Trematoda</taxon>
        <taxon>Digenea</taxon>
        <taxon>Opisthorchiida</taxon>
        <taxon>Opisthorchiata</taxon>
        <taxon>Opisthorchiidae</taxon>
        <taxon>Opisthorchis</taxon>
    </lineage>
</organism>
<dbReference type="Pfam" id="PF12775">
    <property type="entry name" value="AAA_7"/>
    <property type="match status" value="1"/>
</dbReference>
<dbReference type="GeneID" id="20330497"/>
<dbReference type="GO" id="GO:0007018">
    <property type="term" value="P:microtubule-based movement"/>
    <property type="evidence" value="ECO:0007669"/>
    <property type="project" value="InterPro"/>
</dbReference>
<gene>
    <name evidence="1" type="ORF">T265_16332</name>
</gene>
<proteinExistence type="predicted"/>
<accession>A0A074ZRW4</accession>
<dbReference type="KEGG" id="ovi:T265_16332"/>
<dbReference type="InterPro" id="IPR027417">
    <property type="entry name" value="P-loop_NTPase"/>
</dbReference>
<dbReference type="RefSeq" id="XP_009178204.1">
    <property type="nucleotide sequence ID" value="XM_009179940.1"/>
</dbReference>
<name>A0A074ZRW4_OPIVI</name>
<evidence type="ECO:0000313" key="1">
    <source>
        <dbReference type="EMBL" id="KER18049.1"/>
    </source>
</evidence>
<dbReference type="AlphaFoldDB" id="A0A074ZRW4"/>